<keyword evidence="2" id="KW-1185">Reference proteome</keyword>
<dbReference type="AlphaFoldDB" id="A0A916JPF6"/>
<evidence type="ECO:0000313" key="1">
    <source>
        <dbReference type="EMBL" id="CAG5086126.1"/>
    </source>
</evidence>
<name>A0A916JPF6_9FLAO</name>
<proteinExistence type="predicted"/>
<reference evidence="1" key="1">
    <citation type="submission" date="2021-04" db="EMBL/GenBank/DDBJ databases">
        <authorList>
            <person name="Rodrigo-Torres L."/>
            <person name="Arahal R. D."/>
            <person name="Lucena T."/>
        </authorList>
    </citation>
    <scope>NUCLEOTIDE SEQUENCE</scope>
    <source>
        <strain evidence="1">AS29M-1</strain>
    </source>
</reference>
<accession>A0A916JPF6</accession>
<protein>
    <submittedName>
        <fullName evidence="1">Uncharacterized protein</fullName>
    </submittedName>
</protein>
<dbReference type="EMBL" id="OU015584">
    <property type="protein sequence ID" value="CAG5086126.1"/>
    <property type="molecule type" value="Genomic_DNA"/>
</dbReference>
<organism evidence="1 2">
    <name type="scientific">Parvicella tangerina</name>
    <dbReference type="NCBI Taxonomy" id="2829795"/>
    <lineage>
        <taxon>Bacteria</taxon>
        <taxon>Pseudomonadati</taxon>
        <taxon>Bacteroidota</taxon>
        <taxon>Flavobacteriia</taxon>
        <taxon>Flavobacteriales</taxon>
        <taxon>Parvicellaceae</taxon>
        <taxon>Parvicella</taxon>
    </lineage>
</organism>
<dbReference type="RefSeq" id="WP_258543209.1">
    <property type="nucleotide sequence ID" value="NZ_OU015584.1"/>
</dbReference>
<gene>
    <name evidence="1" type="ORF">CRYO30217_03017</name>
</gene>
<sequence length="150" mass="17079">MKALYITLLIGLPMLFFGQAEVQEITWEDLRVESFEATGDEPSEFDSHIPKFTEEQSALDGKEVILSGNYHVLNNFGSKSYLLSRDEIIKTPMQGDEVVRLIMEEDPEIYFGRTAKIKGVLHIDENIDAETIYYITDVKKVKNTGTVVEE</sequence>
<evidence type="ECO:0000313" key="2">
    <source>
        <dbReference type="Proteomes" id="UP000683507"/>
    </source>
</evidence>
<dbReference type="KEGG" id="ptan:CRYO30217_03017"/>
<dbReference type="Proteomes" id="UP000683507">
    <property type="component" value="Chromosome"/>
</dbReference>